<protein>
    <submittedName>
        <fullName evidence="5">Uncharacterized protein</fullName>
    </submittedName>
</protein>
<dbReference type="AlphaFoldDB" id="A0A9D4Q2X6"/>
<dbReference type="VEuPathDB" id="VectorBase:RSAN_032957"/>
<evidence type="ECO:0000256" key="2">
    <source>
        <dbReference type="ARBA" id="ARBA00023140"/>
    </source>
</evidence>
<comment type="subcellular location">
    <subcellularLocation>
        <location evidence="1">Peroxisome</location>
    </subcellularLocation>
</comment>
<dbReference type="GO" id="GO:0016405">
    <property type="term" value="F:CoA-ligase activity"/>
    <property type="evidence" value="ECO:0007669"/>
    <property type="project" value="TreeGrafter"/>
</dbReference>
<reference evidence="5" key="2">
    <citation type="submission" date="2021-09" db="EMBL/GenBank/DDBJ databases">
        <authorList>
            <person name="Jia N."/>
            <person name="Wang J."/>
            <person name="Shi W."/>
            <person name="Du L."/>
            <person name="Sun Y."/>
            <person name="Zhan W."/>
            <person name="Jiang J."/>
            <person name="Wang Q."/>
            <person name="Zhang B."/>
            <person name="Ji P."/>
            <person name="Sakyi L.B."/>
            <person name="Cui X."/>
            <person name="Yuan T."/>
            <person name="Jiang B."/>
            <person name="Yang W."/>
            <person name="Lam T.T.-Y."/>
            <person name="Chang Q."/>
            <person name="Ding S."/>
            <person name="Wang X."/>
            <person name="Zhu J."/>
            <person name="Ruan X."/>
            <person name="Zhao L."/>
            <person name="Wei J."/>
            <person name="Que T."/>
            <person name="Du C."/>
            <person name="Cheng J."/>
            <person name="Dai P."/>
            <person name="Han X."/>
            <person name="Huang E."/>
            <person name="Gao Y."/>
            <person name="Liu J."/>
            <person name="Shao H."/>
            <person name="Ye R."/>
            <person name="Li L."/>
            <person name="Wei W."/>
            <person name="Wang X."/>
            <person name="Wang C."/>
            <person name="Huo Q."/>
            <person name="Li W."/>
            <person name="Guo W."/>
            <person name="Chen H."/>
            <person name="Chen S."/>
            <person name="Zhou L."/>
            <person name="Zhou L."/>
            <person name="Ni X."/>
            <person name="Tian J."/>
            <person name="Zhou Y."/>
            <person name="Sheng Y."/>
            <person name="Liu T."/>
            <person name="Pan Y."/>
            <person name="Xia L."/>
            <person name="Li J."/>
            <person name="Zhao F."/>
            <person name="Cao W."/>
        </authorList>
    </citation>
    <scope>NUCLEOTIDE SEQUENCE</scope>
    <source>
        <strain evidence="5">Rsan-2018</strain>
        <tissue evidence="5">Larvae</tissue>
    </source>
</reference>
<dbReference type="EMBL" id="JABSTV010001249">
    <property type="protein sequence ID" value="KAH7963396.1"/>
    <property type="molecule type" value="Genomic_DNA"/>
</dbReference>
<feature type="domain" description="AMP-binding enzyme C-terminal" evidence="4">
    <location>
        <begin position="227"/>
        <end position="264"/>
    </location>
</feature>
<dbReference type="Gene3D" id="3.30.300.30">
    <property type="match status" value="2"/>
</dbReference>
<dbReference type="InterPro" id="IPR045851">
    <property type="entry name" value="AMP-bd_C_sf"/>
</dbReference>
<dbReference type="SUPFAM" id="SSF56801">
    <property type="entry name" value="Acetyl-CoA synthetase-like"/>
    <property type="match status" value="3"/>
</dbReference>
<reference evidence="5" key="1">
    <citation type="journal article" date="2020" name="Cell">
        <title>Large-Scale Comparative Analyses of Tick Genomes Elucidate Their Genetic Diversity and Vector Capacities.</title>
        <authorList>
            <consortium name="Tick Genome and Microbiome Consortium (TIGMIC)"/>
            <person name="Jia N."/>
            <person name="Wang J."/>
            <person name="Shi W."/>
            <person name="Du L."/>
            <person name="Sun Y."/>
            <person name="Zhan W."/>
            <person name="Jiang J.F."/>
            <person name="Wang Q."/>
            <person name="Zhang B."/>
            <person name="Ji P."/>
            <person name="Bell-Sakyi L."/>
            <person name="Cui X.M."/>
            <person name="Yuan T.T."/>
            <person name="Jiang B.G."/>
            <person name="Yang W.F."/>
            <person name="Lam T.T."/>
            <person name="Chang Q.C."/>
            <person name="Ding S.J."/>
            <person name="Wang X.J."/>
            <person name="Zhu J.G."/>
            <person name="Ruan X.D."/>
            <person name="Zhao L."/>
            <person name="Wei J.T."/>
            <person name="Ye R.Z."/>
            <person name="Que T.C."/>
            <person name="Du C.H."/>
            <person name="Zhou Y.H."/>
            <person name="Cheng J.X."/>
            <person name="Dai P.F."/>
            <person name="Guo W.B."/>
            <person name="Han X.H."/>
            <person name="Huang E.J."/>
            <person name="Li L.F."/>
            <person name="Wei W."/>
            <person name="Gao Y.C."/>
            <person name="Liu J.Z."/>
            <person name="Shao H.Z."/>
            <person name="Wang X."/>
            <person name="Wang C.C."/>
            <person name="Yang T.C."/>
            <person name="Huo Q.B."/>
            <person name="Li W."/>
            <person name="Chen H.Y."/>
            <person name="Chen S.E."/>
            <person name="Zhou L.G."/>
            <person name="Ni X.B."/>
            <person name="Tian J.H."/>
            <person name="Sheng Y."/>
            <person name="Liu T."/>
            <person name="Pan Y.S."/>
            <person name="Xia L.Y."/>
            <person name="Li J."/>
            <person name="Zhao F."/>
            <person name="Cao W.C."/>
        </authorList>
    </citation>
    <scope>NUCLEOTIDE SEQUENCE</scope>
    <source>
        <strain evidence="5">Rsan-2018</strain>
    </source>
</reference>
<evidence type="ECO:0000256" key="1">
    <source>
        <dbReference type="ARBA" id="ARBA00004275"/>
    </source>
</evidence>
<keyword evidence="6" id="KW-1185">Reference proteome</keyword>
<dbReference type="InterPro" id="IPR000873">
    <property type="entry name" value="AMP-dep_synth/lig_dom"/>
</dbReference>
<organism evidence="5 6">
    <name type="scientific">Rhipicephalus sanguineus</name>
    <name type="common">Brown dog tick</name>
    <name type="synonym">Ixodes sanguineus</name>
    <dbReference type="NCBI Taxonomy" id="34632"/>
    <lineage>
        <taxon>Eukaryota</taxon>
        <taxon>Metazoa</taxon>
        <taxon>Ecdysozoa</taxon>
        <taxon>Arthropoda</taxon>
        <taxon>Chelicerata</taxon>
        <taxon>Arachnida</taxon>
        <taxon>Acari</taxon>
        <taxon>Parasitiformes</taxon>
        <taxon>Ixodida</taxon>
        <taxon>Ixodoidea</taxon>
        <taxon>Ixodidae</taxon>
        <taxon>Rhipicephalinae</taxon>
        <taxon>Rhipicephalus</taxon>
        <taxon>Rhipicephalus</taxon>
    </lineage>
</organism>
<evidence type="ECO:0000259" key="4">
    <source>
        <dbReference type="Pfam" id="PF13193"/>
    </source>
</evidence>
<keyword evidence="2" id="KW-0576">Peroxisome</keyword>
<dbReference type="Pfam" id="PF13193">
    <property type="entry name" value="AMP-binding_C"/>
    <property type="match status" value="1"/>
</dbReference>
<evidence type="ECO:0000259" key="3">
    <source>
        <dbReference type="Pfam" id="PF00501"/>
    </source>
</evidence>
<dbReference type="GO" id="GO:0005777">
    <property type="term" value="C:peroxisome"/>
    <property type="evidence" value="ECO:0007669"/>
    <property type="project" value="UniProtKB-SubCell"/>
</dbReference>
<dbReference type="Pfam" id="PF00501">
    <property type="entry name" value="AMP-binding"/>
    <property type="match status" value="1"/>
</dbReference>
<evidence type="ECO:0000313" key="6">
    <source>
        <dbReference type="Proteomes" id="UP000821837"/>
    </source>
</evidence>
<feature type="domain" description="AMP-dependent synthetase/ligase" evidence="3">
    <location>
        <begin position="66"/>
        <end position="124"/>
    </location>
</feature>
<comment type="caution">
    <text evidence="5">The sequence shown here is derived from an EMBL/GenBank/DDBJ whole genome shotgun (WGS) entry which is preliminary data.</text>
</comment>
<dbReference type="Gene3D" id="3.40.50.12780">
    <property type="entry name" value="N-terminal domain of ligase-like"/>
    <property type="match status" value="1"/>
</dbReference>
<dbReference type="PANTHER" id="PTHR24096">
    <property type="entry name" value="LONG-CHAIN-FATTY-ACID--COA LIGASE"/>
    <property type="match status" value="1"/>
</dbReference>
<dbReference type="Proteomes" id="UP000821837">
    <property type="component" value="Chromosome 3"/>
</dbReference>
<sequence length="274" mass="30336">MLICQTRKFSASEAEHCLMEHEAVEDVSVTGIPAPDLQDIPAAIVVTRNGYTPDQKLADDLKLHVADQVTYSELRDKLRRCAAWYRSQGVRKDDRVFIHIGNSIESFIAVCSVPLTGATFVSSDCMWSEGVEPYLCFTILRFVTYQVIDTVSGVVLGPMRHGEVLFHTPYAATKYYGDAETSENIVDKDGWIHTGDLGYYDKDGRLFLCGRLKTLLMCEARKFSASEIEHCLMEHEAVEEVSVLGIPSPELQDIPAAVVVTKKATPQIGSSPAT</sequence>
<proteinExistence type="predicted"/>
<name>A0A9D4Q2X6_RHISA</name>
<dbReference type="InterPro" id="IPR042099">
    <property type="entry name" value="ANL_N_sf"/>
</dbReference>
<dbReference type="Gene3D" id="3.40.50.980">
    <property type="match status" value="1"/>
</dbReference>
<accession>A0A9D4Q2X6</accession>
<dbReference type="InterPro" id="IPR025110">
    <property type="entry name" value="AMP-bd_C"/>
</dbReference>
<evidence type="ECO:0000313" key="5">
    <source>
        <dbReference type="EMBL" id="KAH7963396.1"/>
    </source>
</evidence>
<gene>
    <name evidence="5" type="ORF">HPB52_020904</name>
</gene>
<dbReference type="PANTHER" id="PTHR24096:SF422">
    <property type="entry name" value="BCDNA.GH02901"/>
    <property type="match status" value="1"/>
</dbReference>